<feature type="compositionally biased region" description="Basic and acidic residues" evidence="1">
    <location>
        <begin position="82"/>
        <end position="94"/>
    </location>
</feature>
<dbReference type="EMBL" id="BMAW01023433">
    <property type="protein sequence ID" value="GFT82713.1"/>
    <property type="molecule type" value="Genomic_DNA"/>
</dbReference>
<evidence type="ECO:0000313" key="3">
    <source>
        <dbReference type="Proteomes" id="UP000887013"/>
    </source>
</evidence>
<proteinExistence type="predicted"/>
<protein>
    <submittedName>
        <fullName evidence="2">Uncharacterized protein</fullName>
    </submittedName>
</protein>
<feature type="region of interest" description="Disordered" evidence="1">
    <location>
        <begin position="79"/>
        <end position="108"/>
    </location>
</feature>
<dbReference type="Proteomes" id="UP000887013">
    <property type="component" value="Unassembled WGS sequence"/>
</dbReference>
<sequence>MSSTEKVNEPTTAAIEKWYKTPQTQRPLVDKGTVGAIRDKTNMIQSSEAASGGYVTKNTQSPIIFGTPPIQKKAMIKEDEEGVKKSTRGAEKTGARLGGQRDSIFGDR</sequence>
<evidence type="ECO:0000256" key="1">
    <source>
        <dbReference type="SAM" id="MobiDB-lite"/>
    </source>
</evidence>
<keyword evidence="3" id="KW-1185">Reference proteome</keyword>
<reference evidence="2" key="1">
    <citation type="submission" date="2020-08" db="EMBL/GenBank/DDBJ databases">
        <title>Multicomponent nature underlies the extraordinary mechanical properties of spider dragline silk.</title>
        <authorList>
            <person name="Kono N."/>
            <person name="Nakamura H."/>
            <person name="Mori M."/>
            <person name="Yoshida Y."/>
            <person name="Ohtoshi R."/>
            <person name="Malay A.D."/>
            <person name="Moran D.A.P."/>
            <person name="Tomita M."/>
            <person name="Numata K."/>
            <person name="Arakawa K."/>
        </authorList>
    </citation>
    <scope>NUCLEOTIDE SEQUENCE</scope>
</reference>
<dbReference type="AlphaFoldDB" id="A0A8X6PTM2"/>
<comment type="caution">
    <text evidence="2">The sequence shown here is derived from an EMBL/GenBank/DDBJ whole genome shotgun (WGS) entry which is preliminary data.</text>
</comment>
<accession>A0A8X6PTM2</accession>
<organism evidence="2 3">
    <name type="scientific">Nephila pilipes</name>
    <name type="common">Giant wood spider</name>
    <name type="synonym">Nephila maculata</name>
    <dbReference type="NCBI Taxonomy" id="299642"/>
    <lineage>
        <taxon>Eukaryota</taxon>
        <taxon>Metazoa</taxon>
        <taxon>Ecdysozoa</taxon>
        <taxon>Arthropoda</taxon>
        <taxon>Chelicerata</taxon>
        <taxon>Arachnida</taxon>
        <taxon>Araneae</taxon>
        <taxon>Araneomorphae</taxon>
        <taxon>Entelegynae</taxon>
        <taxon>Araneoidea</taxon>
        <taxon>Nephilidae</taxon>
        <taxon>Nephila</taxon>
    </lineage>
</organism>
<evidence type="ECO:0000313" key="2">
    <source>
        <dbReference type="EMBL" id="GFT82713.1"/>
    </source>
</evidence>
<name>A0A8X6PTM2_NEPPI</name>
<gene>
    <name evidence="2" type="ORF">NPIL_654411</name>
</gene>